<dbReference type="InParanoid" id="G0EC66"/>
<dbReference type="CDD" id="cd14950">
    <property type="entry name" value="Asparaginase_2_like_2"/>
    <property type="match status" value="1"/>
</dbReference>
<keyword evidence="4" id="KW-0068">Autocatalytic cleavage</keyword>
<protein>
    <recommendedName>
        <fullName evidence="6">Plant-type L-asparaginase</fullName>
        <ecNumber evidence="1">3.5.1.1</ecNumber>
    </recommendedName>
    <alternativeName>
        <fullName evidence="5">L-asparagine amidohydrolase</fullName>
    </alternativeName>
</protein>
<evidence type="ECO:0000256" key="3">
    <source>
        <dbReference type="ARBA" id="ARBA00022801"/>
    </source>
</evidence>
<dbReference type="FunFam" id="3.60.20.30:FF:000001">
    <property type="entry name" value="Isoaspartyl peptidase/L-asparaginase"/>
    <property type="match status" value="1"/>
</dbReference>
<dbReference type="InterPro" id="IPR029055">
    <property type="entry name" value="Ntn_hydrolases_N"/>
</dbReference>
<dbReference type="GO" id="GO:0008233">
    <property type="term" value="F:peptidase activity"/>
    <property type="evidence" value="ECO:0007669"/>
    <property type="project" value="UniProtKB-KW"/>
</dbReference>
<dbReference type="SUPFAM" id="SSF56235">
    <property type="entry name" value="N-terminal nucleophile aminohydrolases (Ntn hydrolases)"/>
    <property type="match status" value="1"/>
</dbReference>
<evidence type="ECO:0000256" key="10">
    <source>
        <dbReference type="PIRSR" id="PIRSR600246-3"/>
    </source>
</evidence>
<sequence>MSVAVAHLGCSREGIVVTHGGAGGWDKKRVVKALDVVREAARVGYVKLVEGDVLDAVVAAVKFMEDSGVLNAGLGSVLTLDGVLEMDAGLMTSWGLVGAVAGVQRLRNPILAALVVALETPHVIIAGEGADALGESFGVAAHPGPMPERVATHAKNMIKSREKILARIASGKLSILELNGADTVGAVAYSPHSGLAAATSTGGVSGKLRGRVGDTPIPGAGFYATRRVACSATGIGETIILSMACRCIAELIEDGEQPEEALRRVVEEHTRTFGENTLGVIIVDANGCGYAATNARMPTGVATPRSLEACLVTTKG</sequence>
<dbReference type="Proteomes" id="UP000001037">
    <property type="component" value="Chromosome"/>
</dbReference>
<dbReference type="PANTHER" id="PTHR10188:SF6">
    <property type="entry name" value="N(4)-(BETA-N-ACETYLGLUCOSAMINYL)-L-ASPARAGINASE"/>
    <property type="match status" value="1"/>
</dbReference>
<evidence type="ECO:0000256" key="6">
    <source>
        <dbReference type="ARBA" id="ARBA00044776"/>
    </source>
</evidence>
<dbReference type="AlphaFoldDB" id="G0EC66"/>
<dbReference type="KEGG" id="pfm:Pyrfu_1579"/>
<feature type="active site" description="Nucleophile" evidence="8">
    <location>
        <position position="183"/>
    </location>
</feature>
<organism evidence="11 12">
    <name type="scientific">Pyrolobus fumarii (strain DSM 11204 / 1A)</name>
    <dbReference type="NCBI Taxonomy" id="694429"/>
    <lineage>
        <taxon>Archaea</taxon>
        <taxon>Thermoproteota</taxon>
        <taxon>Thermoprotei</taxon>
        <taxon>Desulfurococcales</taxon>
        <taxon>Pyrodictiaceae</taxon>
        <taxon>Pyrolobus</taxon>
    </lineage>
</organism>
<name>G0EC66_PYRF1</name>
<evidence type="ECO:0000256" key="7">
    <source>
        <dbReference type="ARBA" id="ARBA00049366"/>
    </source>
</evidence>
<dbReference type="PANTHER" id="PTHR10188">
    <property type="entry name" value="L-ASPARAGINASE"/>
    <property type="match status" value="1"/>
</dbReference>
<accession>G0EC66</accession>
<dbReference type="EC" id="3.5.1.1" evidence="1"/>
<reference evidence="11 12" key="1">
    <citation type="journal article" date="2011" name="Stand. Genomic Sci.">
        <title>Complete genome sequence of the hyperthermophilic chemolithoautotroph Pyrolobus fumarii type strain (1A).</title>
        <authorList>
            <person name="Anderson I."/>
            <person name="Goker M."/>
            <person name="Nolan M."/>
            <person name="Lucas S."/>
            <person name="Hammon N."/>
            <person name="Deshpande S."/>
            <person name="Cheng J.F."/>
            <person name="Tapia R."/>
            <person name="Han C."/>
            <person name="Goodwin L."/>
            <person name="Pitluck S."/>
            <person name="Huntemann M."/>
            <person name="Liolios K."/>
            <person name="Ivanova N."/>
            <person name="Pagani I."/>
            <person name="Mavromatis K."/>
            <person name="Ovchinikova G."/>
            <person name="Pati A."/>
            <person name="Chen A."/>
            <person name="Palaniappan K."/>
            <person name="Land M."/>
            <person name="Hauser L."/>
            <person name="Brambilla E.M."/>
            <person name="Huber H."/>
            <person name="Yasawong M."/>
            <person name="Rohde M."/>
            <person name="Spring S."/>
            <person name="Abt B."/>
            <person name="Sikorski J."/>
            <person name="Wirth R."/>
            <person name="Detter J.C."/>
            <person name="Woyke T."/>
            <person name="Bristow J."/>
            <person name="Eisen J.A."/>
            <person name="Markowitz V."/>
            <person name="Hugenholtz P."/>
            <person name="Kyrpides N.C."/>
            <person name="Klenk H.P."/>
            <person name="Lapidus A."/>
        </authorList>
    </citation>
    <scope>NUCLEOTIDE SEQUENCE [LARGE SCALE GENOMIC DNA]</scope>
    <source>
        <strain evidence="12">DSM 11204 / 1A</strain>
    </source>
</reference>
<dbReference type="RefSeq" id="WP_014027113.1">
    <property type="nucleotide sequence ID" value="NC_015931.1"/>
</dbReference>
<evidence type="ECO:0000256" key="1">
    <source>
        <dbReference type="ARBA" id="ARBA00012920"/>
    </source>
</evidence>
<dbReference type="Pfam" id="PF01112">
    <property type="entry name" value="Asparaginase_2"/>
    <property type="match status" value="1"/>
</dbReference>
<dbReference type="EMBL" id="CP002838">
    <property type="protein sequence ID" value="AEM39436.1"/>
    <property type="molecule type" value="Genomic_DNA"/>
</dbReference>
<feature type="binding site" evidence="9">
    <location>
        <begin position="211"/>
        <end position="214"/>
    </location>
    <ligand>
        <name>substrate</name>
    </ligand>
</feature>
<dbReference type="FunCoup" id="G0EC66">
    <property type="interactions" value="40"/>
</dbReference>
<dbReference type="HOGENOM" id="CLU_021603_1_2_2"/>
<dbReference type="Gene3D" id="3.60.20.30">
    <property type="entry name" value="(Glycosyl)asparaginase"/>
    <property type="match status" value="1"/>
</dbReference>
<dbReference type="GO" id="GO:0005737">
    <property type="term" value="C:cytoplasm"/>
    <property type="evidence" value="ECO:0007669"/>
    <property type="project" value="TreeGrafter"/>
</dbReference>
<evidence type="ECO:0000256" key="5">
    <source>
        <dbReference type="ARBA" id="ARBA00030414"/>
    </source>
</evidence>
<evidence type="ECO:0000313" key="11">
    <source>
        <dbReference type="EMBL" id="AEM39436.1"/>
    </source>
</evidence>
<proteinExistence type="predicted"/>
<evidence type="ECO:0000256" key="9">
    <source>
        <dbReference type="PIRSR" id="PIRSR600246-2"/>
    </source>
</evidence>
<dbReference type="STRING" id="694429.Pyrfu_1579"/>
<keyword evidence="12" id="KW-1185">Reference proteome</keyword>
<gene>
    <name evidence="11" type="ordered locus">Pyrfu_1579</name>
</gene>
<dbReference type="InterPro" id="IPR000246">
    <property type="entry name" value="Peptidase_T2"/>
</dbReference>
<evidence type="ECO:0000256" key="8">
    <source>
        <dbReference type="PIRSR" id="PIRSR600246-1"/>
    </source>
</evidence>
<dbReference type="eggNOG" id="arCOG04779">
    <property type="taxonomic scope" value="Archaea"/>
</dbReference>
<dbReference type="GO" id="GO:0004067">
    <property type="term" value="F:asparaginase activity"/>
    <property type="evidence" value="ECO:0007669"/>
    <property type="project" value="UniProtKB-EC"/>
</dbReference>
<dbReference type="OrthoDB" id="18230at2157"/>
<dbReference type="GeneID" id="11138766"/>
<dbReference type="GO" id="GO:0006508">
    <property type="term" value="P:proteolysis"/>
    <property type="evidence" value="ECO:0007669"/>
    <property type="project" value="UniProtKB-KW"/>
</dbReference>
<evidence type="ECO:0000256" key="4">
    <source>
        <dbReference type="ARBA" id="ARBA00022813"/>
    </source>
</evidence>
<feature type="site" description="Cleavage; by autolysis" evidence="10">
    <location>
        <begin position="182"/>
        <end position="183"/>
    </location>
</feature>
<feature type="binding site" evidence="9">
    <location>
        <begin position="233"/>
        <end position="236"/>
    </location>
    <ligand>
        <name>substrate</name>
    </ligand>
</feature>
<evidence type="ECO:0000313" key="12">
    <source>
        <dbReference type="Proteomes" id="UP000001037"/>
    </source>
</evidence>
<keyword evidence="2" id="KW-0645">Protease</keyword>
<comment type="catalytic activity">
    <reaction evidence="7">
        <text>L-asparagine + H2O = L-aspartate + NH4(+)</text>
        <dbReference type="Rhea" id="RHEA:21016"/>
        <dbReference type="ChEBI" id="CHEBI:15377"/>
        <dbReference type="ChEBI" id="CHEBI:28938"/>
        <dbReference type="ChEBI" id="CHEBI:29991"/>
        <dbReference type="ChEBI" id="CHEBI:58048"/>
        <dbReference type="EC" id="3.5.1.1"/>
    </reaction>
</comment>
<keyword evidence="3" id="KW-0378">Hydrolase</keyword>
<evidence type="ECO:0000256" key="2">
    <source>
        <dbReference type="ARBA" id="ARBA00022670"/>
    </source>
</evidence>